<evidence type="ECO:0000313" key="7">
    <source>
        <dbReference type="EMBL" id="KAF5322301.1"/>
    </source>
</evidence>
<dbReference type="GO" id="GO:0033013">
    <property type="term" value="P:tetrapyrrole metabolic process"/>
    <property type="evidence" value="ECO:0007669"/>
    <property type="project" value="UniProtKB-ARBA"/>
</dbReference>
<dbReference type="OrthoDB" id="8841220at2759"/>
<dbReference type="EMBL" id="JAACJJ010000028">
    <property type="protein sequence ID" value="KAF5322301.1"/>
    <property type="molecule type" value="Genomic_DNA"/>
</dbReference>
<keyword evidence="4 6" id="KW-1133">Transmembrane helix</keyword>
<feature type="transmembrane region" description="Helical" evidence="6">
    <location>
        <begin position="127"/>
        <end position="147"/>
    </location>
</feature>
<evidence type="ECO:0000256" key="2">
    <source>
        <dbReference type="ARBA" id="ARBA00007524"/>
    </source>
</evidence>
<keyword evidence="3 6" id="KW-0812">Transmembrane</keyword>
<dbReference type="AlphaFoldDB" id="A0A8H5F3G0"/>
<evidence type="ECO:0000313" key="8">
    <source>
        <dbReference type="Proteomes" id="UP000567179"/>
    </source>
</evidence>
<dbReference type="PANTHER" id="PTHR10057">
    <property type="entry name" value="PERIPHERAL-TYPE BENZODIAZEPINE RECEPTOR"/>
    <property type="match status" value="1"/>
</dbReference>
<evidence type="ECO:0008006" key="9">
    <source>
        <dbReference type="Google" id="ProtNLM"/>
    </source>
</evidence>
<proteinExistence type="inferred from homology"/>
<sequence>MSIHIPNILLAIPRNPVVAVGLPLALGFLSGTKGTSKVSNSNWYSELKAPPGRPRREVFPFAWTILYLSMGYASHVAVKALDNATLQINHDDLSLGIALYYAQLGMNFLWTPLFFEHRQACKDSSNTENMGLALVDSVLMTATTWYMTKLLDRPTNAKATYFLLPYCAWLGFATYLNAGTWWLNRNGKAKRF</sequence>
<dbReference type="CDD" id="cd15904">
    <property type="entry name" value="TSPO_MBR"/>
    <property type="match status" value="1"/>
</dbReference>
<protein>
    <recommendedName>
        <fullName evidence="9">TspO/MBR-related protein</fullName>
    </recommendedName>
</protein>
<keyword evidence="5 6" id="KW-0472">Membrane</keyword>
<feature type="transmembrane region" description="Helical" evidence="6">
    <location>
        <begin position="98"/>
        <end position="115"/>
    </location>
</feature>
<reference evidence="7 8" key="1">
    <citation type="journal article" date="2020" name="ISME J.">
        <title>Uncovering the hidden diversity of litter-decomposition mechanisms in mushroom-forming fungi.</title>
        <authorList>
            <person name="Floudas D."/>
            <person name="Bentzer J."/>
            <person name="Ahren D."/>
            <person name="Johansson T."/>
            <person name="Persson P."/>
            <person name="Tunlid A."/>
        </authorList>
    </citation>
    <scope>NUCLEOTIDE SEQUENCE [LARGE SCALE GENOMIC DNA]</scope>
    <source>
        <strain evidence="7 8">CBS 101986</strain>
    </source>
</reference>
<accession>A0A8H5F3G0</accession>
<keyword evidence="8" id="KW-1185">Reference proteome</keyword>
<evidence type="ECO:0000256" key="4">
    <source>
        <dbReference type="ARBA" id="ARBA00022989"/>
    </source>
</evidence>
<organism evidence="7 8">
    <name type="scientific">Psilocybe cf. subviscida</name>
    <dbReference type="NCBI Taxonomy" id="2480587"/>
    <lineage>
        <taxon>Eukaryota</taxon>
        <taxon>Fungi</taxon>
        <taxon>Dikarya</taxon>
        <taxon>Basidiomycota</taxon>
        <taxon>Agaricomycotina</taxon>
        <taxon>Agaricomycetes</taxon>
        <taxon>Agaricomycetidae</taxon>
        <taxon>Agaricales</taxon>
        <taxon>Agaricineae</taxon>
        <taxon>Strophariaceae</taxon>
        <taxon>Psilocybe</taxon>
    </lineage>
</organism>
<gene>
    <name evidence="7" type="ORF">D9619_000879</name>
</gene>
<dbReference type="GO" id="GO:0005741">
    <property type="term" value="C:mitochondrial outer membrane"/>
    <property type="evidence" value="ECO:0007669"/>
    <property type="project" value="TreeGrafter"/>
</dbReference>
<dbReference type="FunFam" id="1.20.1260.100:FF:000001">
    <property type="entry name" value="translocator protein 2"/>
    <property type="match status" value="1"/>
</dbReference>
<feature type="transmembrane region" description="Helical" evidence="6">
    <location>
        <begin position="58"/>
        <end position="78"/>
    </location>
</feature>
<evidence type="ECO:0000256" key="5">
    <source>
        <dbReference type="ARBA" id="ARBA00023136"/>
    </source>
</evidence>
<evidence type="ECO:0000256" key="6">
    <source>
        <dbReference type="SAM" id="Phobius"/>
    </source>
</evidence>
<comment type="caution">
    <text evidence="7">The sequence shown here is derived from an EMBL/GenBank/DDBJ whole genome shotgun (WGS) entry which is preliminary data.</text>
</comment>
<dbReference type="InterPro" id="IPR004307">
    <property type="entry name" value="TspO_MBR"/>
</dbReference>
<name>A0A8H5F3G0_9AGAR</name>
<feature type="transmembrane region" description="Helical" evidence="6">
    <location>
        <begin position="159"/>
        <end position="183"/>
    </location>
</feature>
<dbReference type="InterPro" id="IPR038330">
    <property type="entry name" value="TspO/MBR-related_sf"/>
</dbReference>
<dbReference type="PIRSF" id="PIRSF005859">
    <property type="entry name" value="PBR"/>
    <property type="match status" value="1"/>
</dbReference>
<dbReference type="Pfam" id="PF03073">
    <property type="entry name" value="TspO_MBR"/>
    <property type="match status" value="1"/>
</dbReference>
<evidence type="ECO:0000256" key="3">
    <source>
        <dbReference type="ARBA" id="ARBA00022692"/>
    </source>
</evidence>
<dbReference type="Gene3D" id="1.20.1260.100">
    <property type="entry name" value="TspO/MBR protein"/>
    <property type="match status" value="1"/>
</dbReference>
<comment type="subcellular location">
    <subcellularLocation>
        <location evidence="1">Membrane</location>
        <topology evidence="1">Multi-pass membrane protein</topology>
    </subcellularLocation>
</comment>
<comment type="similarity">
    <text evidence="2">Belongs to the TspO/BZRP family.</text>
</comment>
<dbReference type="Proteomes" id="UP000567179">
    <property type="component" value="Unassembled WGS sequence"/>
</dbReference>
<dbReference type="PANTHER" id="PTHR10057:SF0">
    <property type="entry name" value="TRANSLOCATOR PROTEIN"/>
    <property type="match status" value="1"/>
</dbReference>
<evidence type="ECO:0000256" key="1">
    <source>
        <dbReference type="ARBA" id="ARBA00004141"/>
    </source>
</evidence>